<evidence type="ECO:0000313" key="12">
    <source>
        <dbReference type="Proteomes" id="UP000019118"/>
    </source>
</evidence>
<keyword evidence="7 10" id="KW-0472">Membrane</keyword>
<keyword evidence="3" id="KW-0716">Sensory transduction</keyword>
<evidence type="ECO:0000256" key="9">
    <source>
        <dbReference type="ARBA" id="ARBA00023224"/>
    </source>
</evidence>
<protein>
    <recommendedName>
        <fullName evidence="13">Odorant receptor</fullName>
    </recommendedName>
</protein>
<evidence type="ECO:0008006" key="13">
    <source>
        <dbReference type="Google" id="ProtNLM"/>
    </source>
</evidence>
<keyword evidence="12" id="KW-1185">Reference proteome</keyword>
<comment type="subcellular location">
    <subcellularLocation>
        <location evidence="1">Cell membrane</location>
        <topology evidence="1">Multi-pass membrane protein</topology>
    </subcellularLocation>
</comment>
<name>A0AAR5P0R1_DENPD</name>
<organism evidence="11 12">
    <name type="scientific">Dendroctonus ponderosae</name>
    <name type="common">Mountain pine beetle</name>
    <dbReference type="NCBI Taxonomy" id="77166"/>
    <lineage>
        <taxon>Eukaryota</taxon>
        <taxon>Metazoa</taxon>
        <taxon>Ecdysozoa</taxon>
        <taxon>Arthropoda</taxon>
        <taxon>Hexapoda</taxon>
        <taxon>Insecta</taxon>
        <taxon>Pterygota</taxon>
        <taxon>Neoptera</taxon>
        <taxon>Endopterygota</taxon>
        <taxon>Coleoptera</taxon>
        <taxon>Polyphaga</taxon>
        <taxon>Cucujiformia</taxon>
        <taxon>Curculionidae</taxon>
        <taxon>Scolytinae</taxon>
        <taxon>Dendroctonus</taxon>
    </lineage>
</organism>
<keyword evidence="2" id="KW-1003">Cell membrane</keyword>
<dbReference type="Pfam" id="PF02949">
    <property type="entry name" value="7tm_6"/>
    <property type="match status" value="1"/>
</dbReference>
<dbReference type="GO" id="GO:0004984">
    <property type="term" value="F:olfactory receptor activity"/>
    <property type="evidence" value="ECO:0007669"/>
    <property type="project" value="InterPro"/>
</dbReference>
<feature type="transmembrane region" description="Helical" evidence="10">
    <location>
        <begin position="128"/>
        <end position="149"/>
    </location>
</feature>
<dbReference type="GeneID" id="109533549"/>
<dbReference type="GO" id="GO:0007165">
    <property type="term" value="P:signal transduction"/>
    <property type="evidence" value="ECO:0007669"/>
    <property type="project" value="UniProtKB-KW"/>
</dbReference>
<evidence type="ECO:0000256" key="7">
    <source>
        <dbReference type="ARBA" id="ARBA00023136"/>
    </source>
</evidence>
<evidence type="ECO:0000256" key="5">
    <source>
        <dbReference type="ARBA" id="ARBA00022725"/>
    </source>
</evidence>
<evidence type="ECO:0000256" key="6">
    <source>
        <dbReference type="ARBA" id="ARBA00022989"/>
    </source>
</evidence>
<dbReference type="KEGG" id="dpa:109533549"/>
<evidence type="ECO:0000256" key="8">
    <source>
        <dbReference type="ARBA" id="ARBA00023170"/>
    </source>
</evidence>
<reference evidence="11" key="2">
    <citation type="submission" date="2024-08" db="UniProtKB">
        <authorList>
            <consortium name="EnsemblMetazoa"/>
        </authorList>
    </citation>
    <scope>IDENTIFICATION</scope>
</reference>
<dbReference type="EnsemblMetazoa" id="XM_019898888.1">
    <property type="protein sequence ID" value="XP_019754447.1"/>
    <property type="gene ID" value="LOC109533549"/>
</dbReference>
<dbReference type="PANTHER" id="PTHR21137">
    <property type="entry name" value="ODORANT RECEPTOR"/>
    <property type="match status" value="1"/>
</dbReference>
<keyword evidence="8" id="KW-0675">Receptor</keyword>
<evidence type="ECO:0000256" key="4">
    <source>
        <dbReference type="ARBA" id="ARBA00022692"/>
    </source>
</evidence>
<evidence type="ECO:0000256" key="1">
    <source>
        <dbReference type="ARBA" id="ARBA00004651"/>
    </source>
</evidence>
<dbReference type="InterPro" id="IPR004117">
    <property type="entry name" value="7tm6_olfct_rcpt"/>
</dbReference>
<dbReference type="GO" id="GO:0005886">
    <property type="term" value="C:plasma membrane"/>
    <property type="evidence" value="ECO:0007669"/>
    <property type="project" value="UniProtKB-SubCell"/>
</dbReference>
<dbReference type="AlphaFoldDB" id="A0AAR5P0R1"/>
<keyword evidence="6 10" id="KW-1133">Transmembrane helix</keyword>
<reference evidence="12" key="1">
    <citation type="journal article" date="2013" name="Genome Biol.">
        <title>Draft genome of the mountain pine beetle, Dendroctonus ponderosae Hopkins, a major forest pest.</title>
        <authorList>
            <person name="Keeling C.I."/>
            <person name="Yuen M.M."/>
            <person name="Liao N.Y."/>
            <person name="Docking T.R."/>
            <person name="Chan S.K."/>
            <person name="Taylor G.A."/>
            <person name="Palmquist D.L."/>
            <person name="Jackman S.D."/>
            <person name="Nguyen A."/>
            <person name="Li M."/>
            <person name="Henderson H."/>
            <person name="Janes J.K."/>
            <person name="Zhao Y."/>
            <person name="Pandoh P."/>
            <person name="Moore R."/>
            <person name="Sperling F.A."/>
            <person name="Huber D.P."/>
            <person name="Birol I."/>
            <person name="Jones S.J."/>
            <person name="Bohlmann J."/>
        </authorList>
    </citation>
    <scope>NUCLEOTIDE SEQUENCE</scope>
</reference>
<dbReference type="GO" id="GO:0005549">
    <property type="term" value="F:odorant binding"/>
    <property type="evidence" value="ECO:0007669"/>
    <property type="project" value="InterPro"/>
</dbReference>
<evidence type="ECO:0000313" key="11">
    <source>
        <dbReference type="EnsemblMetazoa" id="XP_019754447.1"/>
    </source>
</evidence>
<evidence type="ECO:0000256" key="3">
    <source>
        <dbReference type="ARBA" id="ARBA00022606"/>
    </source>
</evidence>
<keyword evidence="4 10" id="KW-0812">Transmembrane</keyword>
<proteinExistence type="predicted"/>
<evidence type="ECO:0000256" key="2">
    <source>
        <dbReference type="ARBA" id="ARBA00022475"/>
    </source>
</evidence>
<accession>A0AAR5P0R1</accession>
<evidence type="ECO:0000256" key="10">
    <source>
        <dbReference type="SAM" id="Phobius"/>
    </source>
</evidence>
<feature type="transmembrane region" description="Helical" evidence="10">
    <location>
        <begin position="100"/>
        <end position="122"/>
    </location>
</feature>
<dbReference type="PANTHER" id="PTHR21137:SF3">
    <property type="entry name" value="ODORANT RECEPTOR 30A-RELATED"/>
    <property type="match status" value="1"/>
</dbReference>
<sequence length="224" mass="25437">MDNVSFMHEIYLPIDKLKWRWWIMVANIATACESVVVNIAVQSSFCTLVMYGSLRLEVLRIGMQRFHHSPCGGGNMKSFVMEHLDTIRYIDDLNEATKSILFITFLLNSIKVASVLFPLMAVKSLSALAFPAIFSSMLVAEVFYLGWICNEVKEQSLKISTDAYKILWYNEDKGVAVLLQMMIMRAQKPLTMQMGPFGPMITDTILSTMKAAYSYTTLMLNARE</sequence>
<dbReference type="Proteomes" id="UP000019118">
    <property type="component" value="Unassembled WGS sequence"/>
</dbReference>
<feature type="transmembrane region" description="Helical" evidence="10">
    <location>
        <begin position="20"/>
        <end position="41"/>
    </location>
</feature>
<keyword evidence="5" id="KW-0552">Olfaction</keyword>
<keyword evidence="9" id="KW-0807">Transducer</keyword>